<accession>A0A9N9B5D5</accession>
<evidence type="ECO:0000256" key="1">
    <source>
        <dbReference type="SAM" id="Coils"/>
    </source>
</evidence>
<evidence type="ECO:0000313" key="3">
    <source>
        <dbReference type="EMBL" id="CAG8551353.1"/>
    </source>
</evidence>
<keyword evidence="1" id="KW-0175">Coiled coil</keyword>
<dbReference type="OrthoDB" id="10500181at2759"/>
<gene>
    <name evidence="3" type="ORF">CPELLU_LOCUS4766</name>
</gene>
<dbReference type="Proteomes" id="UP000789759">
    <property type="component" value="Unassembled WGS sequence"/>
</dbReference>
<proteinExistence type="predicted"/>
<feature type="coiled-coil region" evidence="1">
    <location>
        <begin position="113"/>
        <end position="152"/>
    </location>
</feature>
<name>A0A9N9B5D5_9GLOM</name>
<feature type="non-terminal residue" evidence="3">
    <location>
        <position position="322"/>
    </location>
</feature>
<protein>
    <submittedName>
        <fullName evidence="3">14951_t:CDS:1</fullName>
    </submittedName>
</protein>
<reference evidence="3" key="1">
    <citation type="submission" date="2021-06" db="EMBL/GenBank/DDBJ databases">
        <authorList>
            <person name="Kallberg Y."/>
            <person name="Tangrot J."/>
            <person name="Rosling A."/>
        </authorList>
    </citation>
    <scope>NUCLEOTIDE SEQUENCE</scope>
    <source>
        <strain evidence="3">FL966</strain>
    </source>
</reference>
<keyword evidence="4" id="KW-1185">Reference proteome</keyword>
<evidence type="ECO:0000256" key="2">
    <source>
        <dbReference type="SAM" id="MobiDB-lite"/>
    </source>
</evidence>
<evidence type="ECO:0000313" key="4">
    <source>
        <dbReference type="Proteomes" id="UP000789759"/>
    </source>
</evidence>
<dbReference type="AlphaFoldDB" id="A0A9N9B5D5"/>
<feature type="compositionally biased region" description="Basic and acidic residues" evidence="2">
    <location>
        <begin position="289"/>
        <end position="302"/>
    </location>
</feature>
<comment type="caution">
    <text evidence="3">The sequence shown here is derived from an EMBL/GenBank/DDBJ whole genome shotgun (WGS) entry which is preliminary data.</text>
</comment>
<organism evidence="3 4">
    <name type="scientific">Cetraspora pellucida</name>
    <dbReference type="NCBI Taxonomy" id="1433469"/>
    <lineage>
        <taxon>Eukaryota</taxon>
        <taxon>Fungi</taxon>
        <taxon>Fungi incertae sedis</taxon>
        <taxon>Mucoromycota</taxon>
        <taxon>Glomeromycotina</taxon>
        <taxon>Glomeromycetes</taxon>
        <taxon>Diversisporales</taxon>
        <taxon>Gigasporaceae</taxon>
        <taxon>Cetraspora</taxon>
    </lineage>
</organism>
<dbReference type="EMBL" id="CAJVQA010002573">
    <property type="protein sequence ID" value="CAG8551353.1"/>
    <property type="molecule type" value="Genomic_DNA"/>
</dbReference>
<sequence length="322" mass="36790">ATIAHIHDANAEGITGAVTFFSNVPLGLTAEGCPTNAVPVAPNAEGDVPIILAEIRFEQRLSPDIRDEIYRIGQTKPINNIIDKKPQQAFYIVDQEGNNMDPLSQDSDYLKYLEQAKALYKKLQRSNQSVRIDRIEEGLNEIQDTINQLADQLQKKVYIKKYEICKETDHSKGKCPNQSMVQSNYTQLYFTSLKPIYPQYILPNSDDSEEDEEGGHKNVPISIKYKNKWVTETEHVVIDNGKPNYLLFCRKSYIISTFTKPIKDNVLSSLYTTVIQDNNSKNQTFDSSTKIDTKEKPASNKEKEFQISDLFTKDLKKKHNRF</sequence>
<feature type="region of interest" description="Disordered" evidence="2">
    <location>
        <begin position="282"/>
        <end position="302"/>
    </location>
</feature>